<reference evidence="6 7" key="1">
    <citation type="submission" date="2024-06" db="EMBL/GenBank/DDBJ databases">
        <title>The Natural Products Discovery Center: Release of the First 8490 Sequenced Strains for Exploring Actinobacteria Biosynthetic Diversity.</title>
        <authorList>
            <person name="Kalkreuter E."/>
            <person name="Kautsar S.A."/>
            <person name="Yang D."/>
            <person name="Bader C.D."/>
            <person name="Teijaro C.N."/>
            <person name="Fluegel L."/>
            <person name="Davis C.M."/>
            <person name="Simpson J.R."/>
            <person name="Lauterbach L."/>
            <person name="Steele A.D."/>
            <person name="Gui C."/>
            <person name="Meng S."/>
            <person name="Li G."/>
            <person name="Viehrig K."/>
            <person name="Ye F."/>
            <person name="Su P."/>
            <person name="Kiefer A.F."/>
            <person name="Nichols A."/>
            <person name="Cepeda A.J."/>
            <person name="Yan W."/>
            <person name="Fan B."/>
            <person name="Jiang Y."/>
            <person name="Adhikari A."/>
            <person name="Zheng C.-J."/>
            <person name="Schuster L."/>
            <person name="Cowan T.M."/>
            <person name="Smanski M.J."/>
            <person name="Chevrette M.G."/>
            <person name="De Carvalho L.P.S."/>
            <person name="Shen B."/>
        </authorList>
    </citation>
    <scope>NUCLEOTIDE SEQUENCE [LARGE SCALE GENOMIC DNA]</scope>
    <source>
        <strain evidence="6 7">NPDC019434</strain>
    </source>
</reference>
<dbReference type="RefSeq" id="WP_357991098.1">
    <property type="nucleotide sequence ID" value="NZ_JBEYBR010000023.1"/>
</dbReference>
<keyword evidence="3" id="KW-0408">Iron</keyword>
<dbReference type="InterPro" id="IPR007197">
    <property type="entry name" value="rSAM"/>
</dbReference>
<keyword evidence="2" id="KW-0479">Metal-binding</keyword>
<dbReference type="SFLD" id="SFLDG01386">
    <property type="entry name" value="main_SPASM_domain-containing"/>
    <property type="match status" value="1"/>
</dbReference>
<evidence type="ECO:0000256" key="3">
    <source>
        <dbReference type="ARBA" id="ARBA00023004"/>
    </source>
</evidence>
<evidence type="ECO:0000259" key="5">
    <source>
        <dbReference type="Pfam" id="PF04055"/>
    </source>
</evidence>
<protein>
    <submittedName>
        <fullName evidence="6">FxsB family cyclophane-forming radical SAM/SPASM peptide maturase</fullName>
    </submittedName>
</protein>
<dbReference type="EMBL" id="JBEYBR010000023">
    <property type="protein sequence ID" value="MEU2122438.1"/>
    <property type="molecule type" value="Genomic_DNA"/>
</dbReference>
<dbReference type="Proteomes" id="UP001550535">
    <property type="component" value="Unassembled WGS sequence"/>
</dbReference>
<dbReference type="InterPro" id="IPR013785">
    <property type="entry name" value="Aldolase_TIM"/>
</dbReference>
<evidence type="ECO:0000313" key="7">
    <source>
        <dbReference type="Proteomes" id="UP001550535"/>
    </source>
</evidence>
<sequence length="424" mass="47330">MAVPPIERTHSMKPTSVGLGLPVVRKTWPESGVDVAALLSKGWEPLPFLDYIIKLHSRCNLACDYCYLYEMADQSWRDQPMTMSHEVFDDTCQMIADHARRFEIPALSLNFFGGEPLLVGHRNFEYFASRARTILDPITKVRIVLQTNGVLLDDEFLRICDEWDICVTVSLDGDEQSHDRHRRDRRGDGTYARVTAGLEKLMAGDRSHLFAGLLCVIDLANDPLQTYKGMLGFQPPAVNFEIPHGNWTAPPPGSFGDPDSTPYADWLITIFDHWYGAPQLQTRIRMFENVIDLLLGGTVRSEVFGLEPIRIAVIETDGTVEQIDDLKSAFAGATKLNTTGRGNPLDQAMVHPAIVARQIGVDALSDTCRSCPIHTVCGGGHYVTRYQEGEGFRNPSVYCADLTKLIRHIESRIRADAAEAIEGR</sequence>
<keyword evidence="1" id="KW-0949">S-adenosyl-L-methionine</keyword>
<evidence type="ECO:0000313" key="6">
    <source>
        <dbReference type="EMBL" id="MEU2122438.1"/>
    </source>
</evidence>
<dbReference type="SFLD" id="SFLDS00029">
    <property type="entry name" value="Radical_SAM"/>
    <property type="match status" value="1"/>
</dbReference>
<keyword evidence="4" id="KW-0411">Iron-sulfur</keyword>
<gene>
    <name evidence="6" type="ORF">ABZ507_11505</name>
</gene>
<proteinExistence type="predicted"/>
<dbReference type="NCBIfam" id="TIGR04269">
    <property type="entry name" value="SAM_SPASM_FxsB"/>
    <property type="match status" value="1"/>
</dbReference>
<dbReference type="Pfam" id="PF04055">
    <property type="entry name" value="Radical_SAM"/>
    <property type="match status" value="1"/>
</dbReference>
<evidence type="ECO:0000256" key="2">
    <source>
        <dbReference type="ARBA" id="ARBA00022723"/>
    </source>
</evidence>
<name>A0ABV2X952_9NOCA</name>
<dbReference type="InterPro" id="IPR026335">
    <property type="entry name" value="rSAM_SPASM_FxsB"/>
</dbReference>
<dbReference type="PANTHER" id="PTHR43273:SF8">
    <property type="entry name" value="RADICAL SAM DOMAIN PROTEIN"/>
    <property type="match status" value="1"/>
</dbReference>
<dbReference type="InterPro" id="IPR023867">
    <property type="entry name" value="Sulphatase_maturase_rSAM"/>
</dbReference>
<dbReference type="SUPFAM" id="SSF102114">
    <property type="entry name" value="Radical SAM enzymes"/>
    <property type="match status" value="1"/>
</dbReference>
<keyword evidence="7" id="KW-1185">Reference proteome</keyword>
<dbReference type="PANTHER" id="PTHR43273">
    <property type="entry name" value="ANAEROBIC SULFATASE-MATURATING ENZYME HOMOLOG ASLB-RELATED"/>
    <property type="match status" value="1"/>
</dbReference>
<feature type="domain" description="Radical SAM core" evidence="5">
    <location>
        <begin position="56"/>
        <end position="202"/>
    </location>
</feature>
<organism evidence="6 7">
    <name type="scientific">Nocardia niwae</name>
    <dbReference type="NCBI Taxonomy" id="626084"/>
    <lineage>
        <taxon>Bacteria</taxon>
        <taxon>Bacillati</taxon>
        <taxon>Actinomycetota</taxon>
        <taxon>Actinomycetes</taxon>
        <taxon>Mycobacteriales</taxon>
        <taxon>Nocardiaceae</taxon>
        <taxon>Nocardia</taxon>
    </lineage>
</organism>
<accession>A0ABV2X952</accession>
<dbReference type="CDD" id="cd01335">
    <property type="entry name" value="Radical_SAM"/>
    <property type="match status" value="1"/>
</dbReference>
<dbReference type="Gene3D" id="3.20.20.70">
    <property type="entry name" value="Aldolase class I"/>
    <property type="match status" value="1"/>
</dbReference>
<dbReference type="SFLD" id="SFLDG01072">
    <property type="entry name" value="dehydrogenase_like"/>
    <property type="match status" value="1"/>
</dbReference>
<evidence type="ECO:0000256" key="1">
    <source>
        <dbReference type="ARBA" id="ARBA00022691"/>
    </source>
</evidence>
<dbReference type="InterPro" id="IPR058240">
    <property type="entry name" value="rSAM_sf"/>
</dbReference>
<comment type="caution">
    <text evidence="6">The sequence shown here is derived from an EMBL/GenBank/DDBJ whole genome shotgun (WGS) entry which is preliminary data.</text>
</comment>
<evidence type="ECO:0000256" key="4">
    <source>
        <dbReference type="ARBA" id="ARBA00023014"/>
    </source>
</evidence>
<dbReference type="SFLD" id="SFLDG01067">
    <property type="entry name" value="SPASM/twitch_domain_containing"/>
    <property type="match status" value="1"/>
</dbReference>